<name>A0ABS7TWL4_9BACT</name>
<evidence type="ECO:0000256" key="3">
    <source>
        <dbReference type="ARBA" id="ARBA00022490"/>
    </source>
</evidence>
<dbReference type="PANTHER" id="PTHR30473:SF1">
    <property type="entry name" value="PHOH-LIKE PROTEIN"/>
    <property type="match status" value="1"/>
</dbReference>
<proteinExistence type="inferred from homology"/>
<feature type="region of interest" description="Disordered" evidence="7">
    <location>
        <begin position="316"/>
        <end position="358"/>
    </location>
</feature>
<evidence type="ECO:0000256" key="4">
    <source>
        <dbReference type="ARBA" id="ARBA00022741"/>
    </source>
</evidence>
<dbReference type="PANTHER" id="PTHR30473">
    <property type="entry name" value="PROTEIN PHOH"/>
    <property type="match status" value="1"/>
</dbReference>
<dbReference type="InterPro" id="IPR051451">
    <property type="entry name" value="PhoH2-like"/>
</dbReference>
<feature type="compositionally biased region" description="Acidic residues" evidence="7">
    <location>
        <begin position="347"/>
        <end position="358"/>
    </location>
</feature>
<keyword evidence="4" id="KW-0547">Nucleotide-binding</keyword>
<comment type="subcellular location">
    <subcellularLocation>
        <location evidence="1">Cytoplasm</location>
    </subcellularLocation>
</comment>
<dbReference type="InterPro" id="IPR027417">
    <property type="entry name" value="P-loop_NTPase"/>
</dbReference>
<evidence type="ECO:0000256" key="7">
    <source>
        <dbReference type="SAM" id="MobiDB-lite"/>
    </source>
</evidence>
<evidence type="ECO:0000259" key="8">
    <source>
        <dbReference type="Pfam" id="PF02562"/>
    </source>
</evidence>
<keyword evidence="10" id="KW-1185">Reference proteome</keyword>
<organism evidence="9 10">
    <name type="scientific">Nannocystis pusilla</name>
    <dbReference type="NCBI Taxonomy" id="889268"/>
    <lineage>
        <taxon>Bacteria</taxon>
        <taxon>Pseudomonadati</taxon>
        <taxon>Myxococcota</taxon>
        <taxon>Polyangia</taxon>
        <taxon>Nannocystales</taxon>
        <taxon>Nannocystaceae</taxon>
        <taxon>Nannocystis</taxon>
    </lineage>
</organism>
<dbReference type="Proteomes" id="UP001139031">
    <property type="component" value="Unassembled WGS sequence"/>
</dbReference>
<feature type="compositionally biased region" description="Basic and acidic residues" evidence="7">
    <location>
        <begin position="327"/>
        <end position="343"/>
    </location>
</feature>
<keyword evidence="3" id="KW-0963">Cytoplasm</keyword>
<gene>
    <name evidence="9" type="ORF">K7C98_25740</name>
</gene>
<dbReference type="Gene3D" id="3.40.50.300">
    <property type="entry name" value="P-loop containing nucleotide triphosphate hydrolases"/>
    <property type="match status" value="1"/>
</dbReference>
<evidence type="ECO:0000256" key="2">
    <source>
        <dbReference type="ARBA" id="ARBA00010393"/>
    </source>
</evidence>
<evidence type="ECO:0000256" key="5">
    <source>
        <dbReference type="ARBA" id="ARBA00022840"/>
    </source>
</evidence>
<dbReference type="InterPro" id="IPR003714">
    <property type="entry name" value="PhoH"/>
</dbReference>
<dbReference type="RefSeq" id="WP_224194413.1">
    <property type="nucleotide sequence ID" value="NZ_JAIRAU010000033.1"/>
</dbReference>
<comment type="caution">
    <text evidence="9">The sequence shown here is derived from an EMBL/GenBank/DDBJ whole genome shotgun (WGS) entry which is preliminary data.</text>
</comment>
<dbReference type="SUPFAM" id="SSF52540">
    <property type="entry name" value="P-loop containing nucleoside triphosphate hydrolases"/>
    <property type="match status" value="1"/>
</dbReference>
<comment type="similarity">
    <text evidence="2">Belongs to the PhoH family.</text>
</comment>
<keyword evidence="5" id="KW-0067">ATP-binding</keyword>
<feature type="domain" description="PhoH-like protein" evidence="8">
    <location>
        <begin position="110"/>
        <end position="313"/>
    </location>
</feature>
<dbReference type="EMBL" id="JAIRAU010000033">
    <property type="protein sequence ID" value="MBZ5712658.1"/>
    <property type="molecule type" value="Genomic_DNA"/>
</dbReference>
<dbReference type="Pfam" id="PF02562">
    <property type="entry name" value="PhoH"/>
    <property type="match status" value="1"/>
</dbReference>
<evidence type="ECO:0000313" key="9">
    <source>
        <dbReference type="EMBL" id="MBZ5712658.1"/>
    </source>
</evidence>
<accession>A0ABS7TWL4</accession>
<sequence length="358" mass="39611">MTIRLSFEDQVPLQLVLGSVGGQTMEELQRAAGVTLHVRGGDVTIEGDDAAAALVERLLRQMVAMARAGVPIHPGDLPRALEVMRSEPRVDLRSLFDDTIIPRSGSGRPIAPRSLAQKHYVDCMRRFDLTFGVGPAGTGKTYLAVAMGVRMLLDKRVRRIILARPAIEAGESLGFLPGTYEEKISPYMRPLYDALHDMLDVQKVMRMMEQGIIEIAPLAYMRGRTLSETFLILDEAQNTTPEQMKMFLTRIGAGTRAVVTGDPTQNDLPYGKRSGLGHALRVLRGVEGIAFCSFTHTDVMRHQLVQRIILAYDREDHRRRASARPGRPTESRGRDDEPRREAANEAAPDDDGPGEGPH</sequence>
<evidence type="ECO:0000313" key="10">
    <source>
        <dbReference type="Proteomes" id="UP001139031"/>
    </source>
</evidence>
<protein>
    <recommendedName>
        <fullName evidence="6">PhoH-like protein</fullName>
    </recommendedName>
</protein>
<evidence type="ECO:0000256" key="1">
    <source>
        <dbReference type="ARBA" id="ARBA00004496"/>
    </source>
</evidence>
<evidence type="ECO:0000256" key="6">
    <source>
        <dbReference type="ARBA" id="ARBA00039970"/>
    </source>
</evidence>
<reference evidence="9" key="1">
    <citation type="submission" date="2021-08" db="EMBL/GenBank/DDBJ databases">
        <authorList>
            <person name="Stevens D.C."/>
        </authorList>
    </citation>
    <scope>NUCLEOTIDE SEQUENCE</scope>
    <source>
        <strain evidence="9">DSM 53165</strain>
    </source>
</reference>